<evidence type="ECO:0000256" key="3">
    <source>
        <dbReference type="SAM" id="Phobius"/>
    </source>
</evidence>
<evidence type="ECO:0008006" key="6">
    <source>
        <dbReference type="Google" id="ProtNLM"/>
    </source>
</evidence>
<dbReference type="PROSITE" id="PS50005">
    <property type="entry name" value="TPR"/>
    <property type="match status" value="1"/>
</dbReference>
<feature type="coiled-coil region" evidence="2">
    <location>
        <begin position="398"/>
        <end position="446"/>
    </location>
</feature>
<evidence type="ECO:0000256" key="2">
    <source>
        <dbReference type="SAM" id="Coils"/>
    </source>
</evidence>
<dbReference type="InterPro" id="IPR011990">
    <property type="entry name" value="TPR-like_helical_dom_sf"/>
</dbReference>
<sequence length="568" mass="67818">MRSILFFLFLSAIHSCTFKDDRFNEYFNQIDQQSTSLINQPKEIIKLSDKELEKYKKTGKKEYLISSKYTKMYLFRDTNLKQVPLAYEILKLNNDEYEFISMSCNFNLAFQFENSSPKLAMQFIDQAIHWNDKLKITKYTPHLYHIKGRFYYNQENYDKALYYFDKSLKSLLPDEQYFIASMYNNFGLTYDQLNKNDLAILKTQKGIEILESKNNLRPDEITFLTHMKGNLGFYYYKNGDFLTAEKLLLQEFNYYKIKKLYSNSIMTSERLFDIYAAIKQTDKEKEVIDYLVGIEPQLQKTHEKINVNEVIQKYYSRHHDFNNLQKISEKLILLNHASDDENHRNLKQTSDILNNYMLKTINEKSDYEINSQKKRNTFLMILIVLSVTIFMIMIIYTRKNTLKEKEIAENQKLILEKNEEILKQNIEFQEERIKNLQQNLHLKMETEKVFFENIKQIKKVKNTDIEKTLNDLFFKISNLIEIDKKNYDLMTESYGENDQFIQKLSNGFPFLTKKELKLCIYFRMNLSSKEIASLDNTTMGTIRVYKAKIKSKIGLEKNENLTDFLNNI</sequence>
<dbReference type="InterPro" id="IPR016032">
    <property type="entry name" value="Sig_transdc_resp-reg_C-effctor"/>
</dbReference>
<evidence type="ECO:0000313" key="5">
    <source>
        <dbReference type="Proteomes" id="UP000028719"/>
    </source>
</evidence>
<keyword evidence="5" id="KW-1185">Reference proteome</keyword>
<evidence type="ECO:0000313" key="4">
    <source>
        <dbReference type="EMBL" id="KFF25680.1"/>
    </source>
</evidence>
<dbReference type="Gene3D" id="1.25.40.10">
    <property type="entry name" value="Tetratricopeptide repeat domain"/>
    <property type="match status" value="1"/>
</dbReference>
<protein>
    <recommendedName>
        <fullName evidence="6">Tetratricopeptide repeat-containing protein</fullName>
    </recommendedName>
</protein>
<feature type="transmembrane region" description="Helical" evidence="3">
    <location>
        <begin position="378"/>
        <end position="396"/>
    </location>
</feature>
<dbReference type="Proteomes" id="UP000028719">
    <property type="component" value="Unassembled WGS sequence"/>
</dbReference>
<evidence type="ECO:0000256" key="1">
    <source>
        <dbReference type="PROSITE-ProRule" id="PRU00339"/>
    </source>
</evidence>
<keyword evidence="1" id="KW-0802">TPR repeat</keyword>
<dbReference type="InterPro" id="IPR019734">
    <property type="entry name" value="TPR_rpt"/>
</dbReference>
<dbReference type="EMBL" id="JPRI01000004">
    <property type="protein sequence ID" value="KFF25680.1"/>
    <property type="molecule type" value="Genomic_DNA"/>
</dbReference>
<feature type="repeat" description="TPR" evidence="1">
    <location>
        <begin position="141"/>
        <end position="174"/>
    </location>
</feature>
<dbReference type="SUPFAM" id="SSF48452">
    <property type="entry name" value="TPR-like"/>
    <property type="match status" value="1"/>
</dbReference>
<proteinExistence type="predicted"/>
<organism evidence="4 5">
    <name type="scientific">Chryseobacterium vrystaatense</name>
    <dbReference type="NCBI Taxonomy" id="307480"/>
    <lineage>
        <taxon>Bacteria</taxon>
        <taxon>Pseudomonadati</taxon>
        <taxon>Bacteroidota</taxon>
        <taxon>Flavobacteriia</taxon>
        <taxon>Flavobacteriales</taxon>
        <taxon>Weeksellaceae</taxon>
        <taxon>Chryseobacterium group</taxon>
        <taxon>Chryseobacterium</taxon>
    </lineage>
</organism>
<dbReference type="RefSeq" id="WP_034744414.1">
    <property type="nucleotide sequence ID" value="NZ_JPRI01000004.1"/>
</dbReference>
<keyword evidence="3" id="KW-1133">Transmembrane helix</keyword>
<accession>A0ABR4UMI5</accession>
<name>A0ABR4UMI5_9FLAO</name>
<keyword evidence="2" id="KW-0175">Coiled coil</keyword>
<dbReference type="SUPFAM" id="SSF46894">
    <property type="entry name" value="C-terminal effector domain of the bipartite response regulators"/>
    <property type="match status" value="1"/>
</dbReference>
<gene>
    <name evidence="4" type="ORF">IW16_12375</name>
</gene>
<keyword evidence="3" id="KW-0812">Transmembrane</keyword>
<comment type="caution">
    <text evidence="4">The sequence shown here is derived from an EMBL/GenBank/DDBJ whole genome shotgun (WGS) entry which is preliminary data.</text>
</comment>
<dbReference type="SMART" id="SM00028">
    <property type="entry name" value="TPR"/>
    <property type="match status" value="2"/>
</dbReference>
<keyword evidence="3" id="KW-0472">Membrane</keyword>
<reference evidence="4 5" key="1">
    <citation type="submission" date="2014-07" db="EMBL/GenBank/DDBJ databases">
        <title>Genome of Chryseobacterium vrystaatense LMG 22846.</title>
        <authorList>
            <person name="Pipes S.E."/>
            <person name="Stropko S.J."/>
            <person name="Newman J.D."/>
        </authorList>
    </citation>
    <scope>NUCLEOTIDE SEQUENCE [LARGE SCALE GENOMIC DNA]</scope>
    <source>
        <strain evidence="4 5">LMG 22846</strain>
    </source>
</reference>